<gene>
    <name evidence="1" type="ORF">RRG08_039642</name>
</gene>
<evidence type="ECO:0000313" key="1">
    <source>
        <dbReference type="EMBL" id="KAK3738231.1"/>
    </source>
</evidence>
<organism evidence="1 2">
    <name type="scientific">Elysia crispata</name>
    <name type="common">lettuce slug</name>
    <dbReference type="NCBI Taxonomy" id="231223"/>
    <lineage>
        <taxon>Eukaryota</taxon>
        <taxon>Metazoa</taxon>
        <taxon>Spiralia</taxon>
        <taxon>Lophotrochozoa</taxon>
        <taxon>Mollusca</taxon>
        <taxon>Gastropoda</taxon>
        <taxon>Heterobranchia</taxon>
        <taxon>Euthyneura</taxon>
        <taxon>Panpulmonata</taxon>
        <taxon>Sacoglossa</taxon>
        <taxon>Placobranchoidea</taxon>
        <taxon>Plakobranchidae</taxon>
        <taxon>Elysia</taxon>
    </lineage>
</organism>
<sequence>MPGGYFTLNKHHNNPKHGTAWIMLHPFAPPHDPHCLSSGHTDPPAASNYNDGKFNLTCFDPSRLTLADCGVRKICYS</sequence>
<evidence type="ECO:0000313" key="2">
    <source>
        <dbReference type="Proteomes" id="UP001283361"/>
    </source>
</evidence>
<protein>
    <submittedName>
        <fullName evidence="1">Uncharacterized protein</fullName>
    </submittedName>
</protein>
<dbReference type="Proteomes" id="UP001283361">
    <property type="component" value="Unassembled WGS sequence"/>
</dbReference>
<keyword evidence="2" id="KW-1185">Reference proteome</keyword>
<dbReference type="AlphaFoldDB" id="A0AAE0YBI8"/>
<reference evidence="1" key="1">
    <citation type="journal article" date="2023" name="G3 (Bethesda)">
        <title>A reference genome for the long-term kleptoplast-retaining sea slug Elysia crispata morphotype clarki.</title>
        <authorList>
            <person name="Eastman K.E."/>
            <person name="Pendleton A.L."/>
            <person name="Shaikh M.A."/>
            <person name="Suttiyut T."/>
            <person name="Ogas R."/>
            <person name="Tomko P."/>
            <person name="Gavelis G."/>
            <person name="Widhalm J.R."/>
            <person name="Wisecaver J.H."/>
        </authorList>
    </citation>
    <scope>NUCLEOTIDE SEQUENCE</scope>
    <source>
        <strain evidence="1">ECLA1</strain>
    </source>
</reference>
<proteinExistence type="predicted"/>
<dbReference type="EMBL" id="JAWDGP010006599">
    <property type="protein sequence ID" value="KAK3738231.1"/>
    <property type="molecule type" value="Genomic_DNA"/>
</dbReference>
<accession>A0AAE0YBI8</accession>
<name>A0AAE0YBI8_9GAST</name>
<comment type="caution">
    <text evidence="1">The sequence shown here is derived from an EMBL/GenBank/DDBJ whole genome shotgun (WGS) entry which is preliminary data.</text>
</comment>